<keyword evidence="1" id="KW-0812">Transmembrane</keyword>
<dbReference type="Proteomes" id="UP001224890">
    <property type="component" value="Unassembled WGS sequence"/>
</dbReference>
<proteinExistence type="predicted"/>
<comment type="caution">
    <text evidence="2">The sequence shown here is derived from an EMBL/GenBank/DDBJ whole genome shotgun (WGS) entry which is preliminary data.</text>
</comment>
<name>A0AAJ0ESQ2_9PEZI</name>
<evidence type="ECO:0000313" key="3">
    <source>
        <dbReference type="Proteomes" id="UP001224890"/>
    </source>
</evidence>
<feature type="transmembrane region" description="Helical" evidence="1">
    <location>
        <begin position="21"/>
        <end position="42"/>
    </location>
</feature>
<keyword evidence="1" id="KW-0472">Membrane</keyword>
<sequence length="79" mass="8589">MAKVWDAQRVQVGKASDLRPSVLRMTAAITVILLVGKTSHWILQYNAALLERGGPVPVQTDLSSWTLLWLGMGLSAMIG</sequence>
<organism evidence="2 3">
    <name type="scientific">Colletotrichum godetiae</name>
    <dbReference type="NCBI Taxonomy" id="1209918"/>
    <lineage>
        <taxon>Eukaryota</taxon>
        <taxon>Fungi</taxon>
        <taxon>Dikarya</taxon>
        <taxon>Ascomycota</taxon>
        <taxon>Pezizomycotina</taxon>
        <taxon>Sordariomycetes</taxon>
        <taxon>Hypocreomycetidae</taxon>
        <taxon>Glomerellales</taxon>
        <taxon>Glomerellaceae</taxon>
        <taxon>Colletotrichum</taxon>
        <taxon>Colletotrichum acutatum species complex</taxon>
    </lineage>
</organism>
<dbReference type="RefSeq" id="XP_060428140.1">
    <property type="nucleotide sequence ID" value="XM_060570865.1"/>
</dbReference>
<dbReference type="EMBL" id="JAHMHR010000027">
    <property type="protein sequence ID" value="KAK1674137.1"/>
    <property type="molecule type" value="Genomic_DNA"/>
</dbReference>
<accession>A0AAJ0ESQ2</accession>
<evidence type="ECO:0000313" key="2">
    <source>
        <dbReference type="EMBL" id="KAK1674137.1"/>
    </source>
</evidence>
<protein>
    <submittedName>
        <fullName evidence="2">Uncharacterized protein</fullName>
    </submittedName>
</protein>
<keyword evidence="1" id="KW-1133">Transmembrane helix</keyword>
<dbReference type="GeneID" id="85455391"/>
<keyword evidence="3" id="KW-1185">Reference proteome</keyword>
<gene>
    <name evidence="2" type="ORF">BDP55DRAFT_584931</name>
</gene>
<feature type="non-terminal residue" evidence="2">
    <location>
        <position position="79"/>
    </location>
</feature>
<dbReference type="AlphaFoldDB" id="A0AAJ0ESQ2"/>
<reference evidence="2" key="1">
    <citation type="submission" date="2021-06" db="EMBL/GenBank/DDBJ databases">
        <title>Comparative genomics, transcriptomics and evolutionary studies reveal genomic signatures of adaptation to plant cell wall in hemibiotrophic fungi.</title>
        <authorList>
            <consortium name="DOE Joint Genome Institute"/>
            <person name="Baroncelli R."/>
            <person name="Diaz J.F."/>
            <person name="Benocci T."/>
            <person name="Peng M."/>
            <person name="Battaglia E."/>
            <person name="Haridas S."/>
            <person name="Andreopoulos W."/>
            <person name="Labutti K."/>
            <person name="Pangilinan J."/>
            <person name="Floch G.L."/>
            <person name="Makela M.R."/>
            <person name="Henrissat B."/>
            <person name="Grigoriev I.V."/>
            <person name="Crouch J.A."/>
            <person name="De Vries R.P."/>
            <person name="Sukno S.A."/>
            <person name="Thon M.R."/>
        </authorList>
    </citation>
    <scope>NUCLEOTIDE SEQUENCE</scope>
    <source>
        <strain evidence="2">CBS 193.32</strain>
    </source>
</reference>
<evidence type="ECO:0000256" key="1">
    <source>
        <dbReference type="SAM" id="Phobius"/>
    </source>
</evidence>